<gene>
    <name evidence="2" type="ORF">SAMN05216352_10630</name>
</gene>
<accession>A0A1G8J3U7</accession>
<name>A0A1G8J3U7_9BACI</name>
<protein>
    <submittedName>
        <fullName evidence="2">Uncharacterized protein</fullName>
    </submittedName>
</protein>
<dbReference type="RefSeq" id="WP_091584900.1">
    <property type="nucleotide sequence ID" value="NZ_FNDU01000006.1"/>
</dbReference>
<keyword evidence="3" id="KW-1185">Reference proteome</keyword>
<evidence type="ECO:0000313" key="3">
    <source>
        <dbReference type="Proteomes" id="UP000199017"/>
    </source>
</evidence>
<keyword evidence="1" id="KW-0732">Signal</keyword>
<dbReference type="STRING" id="930129.SAMN05216352_10630"/>
<dbReference type="PROSITE" id="PS51257">
    <property type="entry name" value="PROKAR_LIPOPROTEIN"/>
    <property type="match status" value="1"/>
</dbReference>
<evidence type="ECO:0000256" key="1">
    <source>
        <dbReference type="SAM" id="SignalP"/>
    </source>
</evidence>
<sequence length="60" mass="6521">MNHFLKTTFFLVTLAVAAVTLAACGGDGEEELTLQDEEWEGVSISGKDQPTVFFHFTGVD</sequence>
<feature type="signal peptide" evidence="1">
    <location>
        <begin position="1"/>
        <end position="22"/>
    </location>
</feature>
<reference evidence="2 3" key="1">
    <citation type="submission" date="2016-10" db="EMBL/GenBank/DDBJ databases">
        <authorList>
            <person name="de Groot N.N."/>
        </authorList>
    </citation>
    <scope>NUCLEOTIDE SEQUENCE [LARGE SCALE GENOMIC DNA]</scope>
    <source>
        <strain evidence="3">P4B,CCM 7963,CECT 7998,DSM 25260,IBRC-M 10614,KCTC 13821</strain>
    </source>
</reference>
<organism evidence="2 3">
    <name type="scientific">Alteribacillus bidgolensis</name>
    <dbReference type="NCBI Taxonomy" id="930129"/>
    <lineage>
        <taxon>Bacteria</taxon>
        <taxon>Bacillati</taxon>
        <taxon>Bacillota</taxon>
        <taxon>Bacilli</taxon>
        <taxon>Bacillales</taxon>
        <taxon>Bacillaceae</taxon>
        <taxon>Alteribacillus</taxon>
    </lineage>
</organism>
<evidence type="ECO:0000313" key="2">
    <source>
        <dbReference type="EMBL" id="SDI25876.1"/>
    </source>
</evidence>
<feature type="chain" id="PRO_5011724356" evidence="1">
    <location>
        <begin position="23"/>
        <end position="60"/>
    </location>
</feature>
<dbReference type="Proteomes" id="UP000199017">
    <property type="component" value="Unassembled WGS sequence"/>
</dbReference>
<dbReference type="AlphaFoldDB" id="A0A1G8J3U7"/>
<dbReference type="EMBL" id="FNDU01000006">
    <property type="protein sequence ID" value="SDI25876.1"/>
    <property type="molecule type" value="Genomic_DNA"/>
</dbReference>
<proteinExistence type="predicted"/>